<evidence type="ECO:0000259" key="1">
    <source>
        <dbReference type="SMART" id="SM01264"/>
    </source>
</evidence>
<name>A0A9N9MUG4_9CUCU</name>
<dbReference type="PANTHER" id="PTHR43016:SF16">
    <property type="entry name" value="METALLOPROTEASE, PUTATIVE (AFU_ORTHOLOGUE AFUA_4G07610)-RELATED"/>
    <property type="match status" value="1"/>
</dbReference>
<dbReference type="GO" id="GO:0006508">
    <property type="term" value="P:proteolysis"/>
    <property type="evidence" value="ECO:0007669"/>
    <property type="project" value="InterPro"/>
</dbReference>
<protein>
    <recommendedName>
        <fullName evidence="1">Peptidase M16C associated domain-containing protein</fullName>
    </recommendedName>
</protein>
<gene>
    <name evidence="2" type="ORF">CEUTPL_LOCUS12193</name>
</gene>
<evidence type="ECO:0000313" key="2">
    <source>
        <dbReference type="EMBL" id="CAG9771768.1"/>
    </source>
</evidence>
<feature type="domain" description="Peptidase M16C associated" evidence="1">
    <location>
        <begin position="463"/>
        <end position="712"/>
    </location>
</feature>
<dbReference type="SUPFAM" id="SSF63411">
    <property type="entry name" value="LuxS/MPP-like metallohydrolase"/>
    <property type="match status" value="4"/>
</dbReference>
<dbReference type="Proteomes" id="UP001152799">
    <property type="component" value="Chromosome 7"/>
</dbReference>
<dbReference type="InterPro" id="IPR011765">
    <property type="entry name" value="Pept_M16_N"/>
</dbReference>
<dbReference type="AlphaFoldDB" id="A0A9N9MUG4"/>
<accession>A0A9N9MUG4</accession>
<dbReference type="InterPro" id="IPR013578">
    <property type="entry name" value="Peptidase_M16C_assoc"/>
</dbReference>
<dbReference type="FunFam" id="3.30.830.10:FF:000031">
    <property type="entry name" value="Putative zinc metalloprotease"/>
    <property type="match status" value="1"/>
</dbReference>
<dbReference type="GO" id="GO:0046872">
    <property type="term" value="F:metal ion binding"/>
    <property type="evidence" value="ECO:0007669"/>
    <property type="project" value="InterPro"/>
</dbReference>
<organism evidence="2 3">
    <name type="scientific">Ceutorhynchus assimilis</name>
    <name type="common">cabbage seed weevil</name>
    <dbReference type="NCBI Taxonomy" id="467358"/>
    <lineage>
        <taxon>Eukaryota</taxon>
        <taxon>Metazoa</taxon>
        <taxon>Ecdysozoa</taxon>
        <taxon>Arthropoda</taxon>
        <taxon>Hexapoda</taxon>
        <taxon>Insecta</taxon>
        <taxon>Pterygota</taxon>
        <taxon>Neoptera</taxon>
        <taxon>Endopterygota</taxon>
        <taxon>Coleoptera</taxon>
        <taxon>Polyphaga</taxon>
        <taxon>Cucujiformia</taxon>
        <taxon>Curculionidae</taxon>
        <taxon>Ceutorhynchinae</taxon>
        <taxon>Ceutorhynchus</taxon>
    </lineage>
</organism>
<dbReference type="Pfam" id="PF00675">
    <property type="entry name" value="Peptidase_M16"/>
    <property type="match status" value="1"/>
</dbReference>
<dbReference type="InterPro" id="IPR011249">
    <property type="entry name" value="Metalloenz_LuxS/M16"/>
</dbReference>
<dbReference type="Gene3D" id="3.30.830.10">
    <property type="entry name" value="Metalloenzyme, LuxS/M16 peptidase-like"/>
    <property type="match status" value="4"/>
</dbReference>
<evidence type="ECO:0000313" key="3">
    <source>
        <dbReference type="Proteomes" id="UP001152799"/>
    </source>
</evidence>
<dbReference type="FunFam" id="3.30.830.10:FF:000015">
    <property type="entry name" value="Putative zinc metalloprotease"/>
    <property type="match status" value="1"/>
</dbReference>
<dbReference type="SMART" id="SM01264">
    <property type="entry name" value="M16C_associated"/>
    <property type="match status" value="1"/>
</dbReference>
<dbReference type="Pfam" id="PF08367">
    <property type="entry name" value="M16C_assoc"/>
    <property type="match status" value="1"/>
</dbReference>
<dbReference type="Pfam" id="PF05193">
    <property type="entry name" value="Peptidase_M16_C"/>
    <property type="match status" value="1"/>
</dbReference>
<dbReference type="PANTHER" id="PTHR43016">
    <property type="entry name" value="PRESEQUENCE PROTEASE"/>
    <property type="match status" value="1"/>
</dbReference>
<dbReference type="OrthoDB" id="4953at2759"/>
<proteinExistence type="predicted"/>
<dbReference type="EMBL" id="OU892283">
    <property type="protein sequence ID" value="CAG9771768.1"/>
    <property type="molecule type" value="Genomic_DNA"/>
</dbReference>
<keyword evidence="3" id="KW-1185">Reference proteome</keyword>
<reference evidence="2" key="1">
    <citation type="submission" date="2022-01" db="EMBL/GenBank/DDBJ databases">
        <authorList>
            <person name="King R."/>
        </authorList>
    </citation>
    <scope>NUCLEOTIDE SEQUENCE</scope>
</reference>
<sequence>MPPVDSTPNIYMGNFELVYSLKAFNKIPVSEYVSKKTGLTVCIAEVEGPVVNGYFCLATEAFDDDGLPHTLEHLIFLGSENYPYKGVLDLLANRCLASGTNAWTDIDHTCYTMETAGSEGFCSLMPIFLEHILYPVLSDEGFVTEVHHITGVGEDAGIVYCEMQDRENSAESRMHLSIARNIYPGRCGYSSETGGIMKNLRESTSNAKVRAYHKEFYRPENLKVIITGQIKAADIFKALAPLEELILLKDDRGPFQRPWQSPVPPLDSSKDLTIKYPSDDEDNGLYAMAWRGPSCVTDLYSLTACSLLLKYFTENSISPLPKAFVETDNPYASNVCYNLYENSESCLYLIFEDVPIAKVNLVRDKLRSQLQQILTEGDIDMKSLESIITKYKLENISNIENSPHQSVAFMIIGHMLYGNTKSDLEQRVNPLEDLAKLIKEPKSFWLNILDKYFVSNKYISVECYPSKEEQQKMAKEEKDRVESQKQTLSETGLKEKGEILQKAIDFNEREPPADMLTSVAIPSTESIKFHNITRYRTDLKNVKLDLSGTPVFTYFDDLKTSFVYLYALLDTSTIPSDLRIYLPLFLEALLELPIERNGEIIPFAQIVSELNDDTVCTSTSLGLASSGLFSCGSYSQTASISLQLEASKYKKGLTWIRELLYQTKFTAERLKVIAMKMSNAVSQAKRSGRNVASYAMKSLWYTKESNVYVNGILVQNKFLAEIIQKLSGDSAQEVVQNLENLRETLTKPENLILYVAGSLDNLPDPVTPLKTFLQTDKQRILKPLNPTPDHKLLCNLENIPTPGCIIGLGCIESAYYYQTAKCITSFDDPDLPALMLYVQYLIQAEGPMWKQIRGKGFAYSYRMLVKVSEGLIYLILGRASNFLGAYQESKEIMDKQLSKQEWDTTLLDSARSSLVFSIIEEEKTIGSTVGLSIRSYFQGVDYTYNRKMLEHLNKVTIEDLNRVGDKYIAPLFDPEQVKTALVIDPAKLEDSVEGLKRFGLELTAYSSLEESFLNKV</sequence>
<dbReference type="InterPro" id="IPR007863">
    <property type="entry name" value="Peptidase_M16_C"/>
</dbReference>